<dbReference type="STRING" id="4113.M1ARW9"/>
<evidence type="ECO:0000313" key="7">
    <source>
        <dbReference type="EnsemblPlants" id="PGSC0003DMT400028928"/>
    </source>
</evidence>
<dbReference type="GO" id="GO:0003841">
    <property type="term" value="F:1-acylglycerol-3-phosphate O-acyltransferase activity"/>
    <property type="evidence" value="ECO:0000318"/>
    <property type="project" value="GO_Central"/>
</dbReference>
<keyword evidence="2 4" id="KW-0808">Transferase</keyword>
<feature type="transmembrane region" description="Helical" evidence="5">
    <location>
        <begin position="167"/>
        <end position="186"/>
    </location>
</feature>
<dbReference type="InParanoid" id="M1ARW9"/>
<dbReference type="ExpressionAtlas" id="M1ARW9">
    <property type="expression patterns" value="baseline"/>
</dbReference>
<protein>
    <recommendedName>
        <fullName evidence="4">1-acyl-sn-glycerol-3-phosphate acyltransferase</fullName>
        <ecNumber evidence="4">2.3.1.51</ecNumber>
    </recommendedName>
</protein>
<keyword evidence="3 4" id="KW-0012">Acyltransferase</keyword>
<dbReference type="EC" id="2.3.1.51" evidence="4"/>
<dbReference type="Proteomes" id="UP000011115">
    <property type="component" value="Unassembled WGS sequence"/>
</dbReference>
<dbReference type="InterPro" id="IPR002123">
    <property type="entry name" value="Plipid/glycerol_acylTrfase"/>
</dbReference>
<feature type="domain" description="Phospholipid/glycerol acyltransferase" evidence="6">
    <location>
        <begin position="235"/>
        <end position="348"/>
    </location>
</feature>
<evidence type="ECO:0000313" key="8">
    <source>
        <dbReference type="Proteomes" id="UP000011115"/>
    </source>
</evidence>
<organism evidence="7 8">
    <name type="scientific">Solanum tuberosum</name>
    <name type="common">Potato</name>
    <dbReference type="NCBI Taxonomy" id="4113"/>
    <lineage>
        <taxon>Eukaryota</taxon>
        <taxon>Viridiplantae</taxon>
        <taxon>Streptophyta</taxon>
        <taxon>Embryophyta</taxon>
        <taxon>Tracheophyta</taxon>
        <taxon>Spermatophyta</taxon>
        <taxon>Magnoliopsida</taxon>
        <taxon>eudicotyledons</taxon>
        <taxon>Gunneridae</taxon>
        <taxon>Pentapetalae</taxon>
        <taxon>asterids</taxon>
        <taxon>lamiids</taxon>
        <taxon>Solanales</taxon>
        <taxon>Solanaceae</taxon>
        <taxon>Solanoideae</taxon>
        <taxon>Solaneae</taxon>
        <taxon>Solanum</taxon>
    </lineage>
</organism>
<keyword evidence="5" id="KW-0472">Membrane</keyword>
<dbReference type="PANTHER" id="PTHR10434:SF60">
    <property type="entry name" value="1-ACYL-SN-GLYCEROL-3-PHOSPHATE ACYLTRANSFERASE LPAT1, CHLOROPLASTIC"/>
    <property type="match status" value="1"/>
</dbReference>
<sequence>MEVCYHSKFNNFHFFQSPPLHFLKKEGKLSLSLSPSMHPQLTAGHGNYSCCSSLRQSVWRNTKFYAVPGSSIFGTSRVACVSLHSSPQQKKYNSGFGNNSFYRQHRSLRHIIARSELANTSSAGAAYPLSGSFQNCFTISFIHLDSLLQRYVFSFTELELISKVRAICFYSVSAFSAVFLFVIMLVQHPFVLLFDRYHRKAHHLVARTWATLTITPFYRVEFEGLENLPSPDTPAVYVSNHQSFLDIYTLLTLGRNFKFISKTAIFLIPIIGWAMYLMGLIPLRRMDSRSQLECLKRCMDLVKKGASVFFFPEGTRSKDGKLGPFKKGAFSVAAKTGVPVVPITISGTGRIMPAGLEGRVYPGSVKVVIHKPLKGNDSDVLCSEARNVIKDVLVHQG</sequence>
<keyword evidence="8" id="KW-1185">Reference proteome</keyword>
<reference evidence="8" key="1">
    <citation type="journal article" date="2011" name="Nature">
        <title>Genome sequence and analysis of the tuber crop potato.</title>
        <authorList>
            <consortium name="The Potato Genome Sequencing Consortium"/>
        </authorList>
    </citation>
    <scope>NUCLEOTIDE SEQUENCE [LARGE SCALE GENOMIC DNA]</scope>
    <source>
        <strain evidence="8">cv. DM1-3 516 R44</strain>
    </source>
</reference>
<dbReference type="Gramene" id="PGSC0003DMT400028928">
    <property type="protein sequence ID" value="PGSC0003DMT400028928"/>
    <property type="gene ID" value="PGSC0003DMG402011138"/>
</dbReference>
<dbReference type="AlphaFoldDB" id="M1ARW9"/>
<gene>
    <name evidence="7" type="primary">LOC102588112</name>
</gene>
<dbReference type="eggNOG" id="KOG2848">
    <property type="taxonomic scope" value="Eukaryota"/>
</dbReference>
<dbReference type="GO" id="GO:0006655">
    <property type="term" value="P:phosphatidylglycerol biosynthetic process"/>
    <property type="evidence" value="ECO:0007669"/>
    <property type="project" value="EnsemblPlants"/>
</dbReference>
<dbReference type="CDD" id="cd07989">
    <property type="entry name" value="LPLAT_AGPAT-like"/>
    <property type="match status" value="1"/>
</dbReference>
<dbReference type="GO" id="GO:0009793">
    <property type="term" value="P:embryo development ending in seed dormancy"/>
    <property type="evidence" value="ECO:0007669"/>
    <property type="project" value="EnsemblPlants"/>
</dbReference>
<name>M1ARW9_SOLTU</name>
<comment type="catalytic activity">
    <reaction evidence="4">
        <text>a 1-acyl-sn-glycero-3-phosphate + an acyl-CoA = a 1,2-diacyl-sn-glycero-3-phosphate + CoA</text>
        <dbReference type="Rhea" id="RHEA:19709"/>
        <dbReference type="ChEBI" id="CHEBI:57287"/>
        <dbReference type="ChEBI" id="CHEBI:57970"/>
        <dbReference type="ChEBI" id="CHEBI:58342"/>
        <dbReference type="ChEBI" id="CHEBI:58608"/>
        <dbReference type="EC" id="2.3.1.51"/>
    </reaction>
</comment>
<evidence type="ECO:0000256" key="2">
    <source>
        <dbReference type="ARBA" id="ARBA00022679"/>
    </source>
</evidence>
<dbReference type="OrthoDB" id="417078at2759"/>
<dbReference type="FunCoup" id="M1ARW9">
    <property type="interactions" value="1583"/>
</dbReference>
<dbReference type="SMART" id="SM00563">
    <property type="entry name" value="PlsC"/>
    <property type="match status" value="1"/>
</dbReference>
<dbReference type="SUPFAM" id="SSF69593">
    <property type="entry name" value="Glycerol-3-phosphate (1)-acyltransferase"/>
    <property type="match status" value="1"/>
</dbReference>
<keyword evidence="4" id="KW-0444">Lipid biosynthesis</keyword>
<dbReference type="Pfam" id="PF01553">
    <property type="entry name" value="Acyltransferase"/>
    <property type="match status" value="1"/>
</dbReference>
<feature type="transmembrane region" description="Helical" evidence="5">
    <location>
        <begin position="259"/>
        <end position="281"/>
    </location>
</feature>
<evidence type="ECO:0000256" key="5">
    <source>
        <dbReference type="SAM" id="Phobius"/>
    </source>
</evidence>
<dbReference type="OMA" id="QNCFTIS"/>
<keyword evidence="4" id="KW-1208">Phospholipid metabolism</keyword>
<evidence type="ECO:0000256" key="3">
    <source>
        <dbReference type="ARBA" id="ARBA00023315"/>
    </source>
</evidence>
<reference evidence="7" key="2">
    <citation type="submission" date="2015-06" db="UniProtKB">
        <authorList>
            <consortium name="EnsemblPlants"/>
        </authorList>
    </citation>
    <scope>IDENTIFICATION</scope>
    <source>
        <strain evidence="7">DM1-3 516 R44</strain>
    </source>
</reference>
<dbReference type="InterPro" id="IPR004552">
    <property type="entry name" value="AGP_acyltrans"/>
</dbReference>
<keyword evidence="4" id="KW-0443">Lipid metabolism</keyword>
<evidence type="ECO:0000256" key="4">
    <source>
        <dbReference type="RuleBase" id="RU361267"/>
    </source>
</evidence>
<dbReference type="GO" id="GO:0031969">
    <property type="term" value="C:chloroplast membrane"/>
    <property type="evidence" value="ECO:0007669"/>
    <property type="project" value="EnsemblPlants"/>
</dbReference>
<evidence type="ECO:0000259" key="6">
    <source>
        <dbReference type="SMART" id="SM00563"/>
    </source>
</evidence>
<dbReference type="PANTHER" id="PTHR10434">
    <property type="entry name" value="1-ACYL-SN-GLYCEROL-3-PHOSPHATE ACYLTRANSFERASE"/>
    <property type="match status" value="1"/>
</dbReference>
<comment type="domain">
    <text evidence="4">The HXXXXD motif is essential for acyltransferase activity and may constitute the binding site for the phosphate moiety of the glycerol-3-phosphate.</text>
</comment>
<dbReference type="GO" id="GO:0006654">
    <property type="term" value="P:phosphatidic acid biosynthetic process"/>
    <property type="evidence" value="ECO:0000318"/>
    <property type="project" value="GO_Central"/>
</dbReference>
<keyword evidence="5" id="KW-1133">Transmembrane helix</keyword>
<accession>M1ARW9</accession>
<proteinExistence type="inferred from homology"/>
<dbReference type="EnsemblPlants" id="PGSC0003DMT400028928">
    <property type="protein sequence ID" value="PGSC0003DMT400028928"/>
    <property type="gene ID" value="PGSC0003DMG402011138"/>
</dbReference>
<keyword evidence="4" id="KW-0594">Phospholipid biosynthesis</keyword>
<dbReference type="PaxDb" id="4113-PGSC0003DMT400028928"/>
<comment type="similarity">
    <text evidence="1 4">Belongs to the 1-acyl-sn-glycerol-3-phosphate acyltransferase family.</text>
</comment>
<evidence type="ECO:0000256" key="1">
    <source>
        <dbReference type="ARBA" id="ARBA00008655"/>
    </source>
</evidence>
<dbReference type="NCBIfam" id="TIGR00530">
    <property type="entry name" value="AGP_acyltrn"/>
    <property type="match status" value="1"/>
</dbReference>
<keyword evidence="5" id="KW-0812">Transmembrane</keyword>
<dbReference type="GO" id="GO:0016024">
    <property type="term" value="P:CDP-diacylglycerol biosynthetic process"/>
    <property type="evidence" value="ECO:0007669"/>
    <property type="project" value="EnsemblPlants"/>
</dbReference>